<sequence length="57" mass="6384">MQNIKTRAENVYLVNTDKISKKTACLIEPYAVGVEINSRASISEKTKLLFSVQVLLD</sequence>
<dbReference type="AlphaFoldDB" id="A0A930UU50"/>
<comment type="caution">
    <text evidence="1">The sequence shown here is derived from an EMBL/GenBank/DDBJ whole genome shotgun (WGS) entry which is preliminary data.</text>
</comment>
<gene>
    <name evidence="1" type="ORF">INT80_09655</name>
</gene>
<reference evidence="1" key="1">
    <citation type="submission" date="2020-11" db="EMBL/GenBank/DDBJ databases">
        <title>Gallibacterium anatis 1637, full genome, WGS.</title>
        <authorList>
            <person name="Laishevtcev A.I."/>
            <person name="Yakimova E.A."/>
            <person name="Petkovich D."/>
            <person name="Stepanova T.V."/>
            <person name="Kalendr R.S."/>
            <person name="Rubalsky E.O."/>
            <person name="Zulkarneev E.R."/>
            <person name="Aleshkin A.V."/>
        </authorList>
    </citation>
    <scope>NUCLEOTIDE SEQUENCE</scope>
    <source>
        <strain evidence="1">1637</strain>
    </source>
</reference>
<dbReference type="EMBL" id="JADION010000027">
    <property type="protein sequence ID" value="MBF4102761.1"/>
    <property type="molecule type" value="Genomic_DNA"/>
</dbReference>
<organism evidence="1">
    <name type="scientific">Gallibacterium anatis</name>
    <dbReference type="NCBI Taxonomy" id="750"/>
    <lineage>
        <taxon>Bacteria</taxon>
        <taxon>Pseudomonadati</taxon>
        <taxon>Pseudomonadota</taxon>
        <taxon>Gammaproteobacteria</taxon>
        <taxon>Pasteurellales</taxon>
        <taxon>Pasteurellaceae</taxon>
        <taxon>Gallibacterium</taxon>
    </lineage>
</organism>
<name>A0A930UU50_9PAST</name>
<proteinExistence type="predicted"/>
<protein>
    <submittedName>
        <fullName evidence="1">Uncharacterized protein</fullName>
    </submittedName>
</protein>
<accession>A0A930UU50</accession>
<evidence type="ECO:0000313" key="1">
    <source>
        <dbReference type="EMBL" id="MBF4102761.1"/>
    </source>
</evidence>